<evidence type="ECO:0000256" key="5">
    <source>
        <dbReference type="ARBA" id="ARBA00023136"/>
    </source>
</evidence>
<dbReference type="Proteomes" id="UP000598467">
    <property type="component" value="Unassembled WGS sequence"/>
</dbReference>
<comment type="caution">
    <text evidence="7">The sequence shown here is derived from an EMBL/GenBank/DDBJ whole genome shotgun (WGS) entry which is preliminary data.</text>
</comment>
<evidence type="ECO:0000313" key="8">
    <source>
        <dbReference type="Proteomes" id="UP000598467"/>
    </source>
</evidence>
<dbReference type="GO" id="GO:0015171">
    <property type="term" value="F:amino acid transmembrane transporter activity"/>
    <property type="evidence" value="ECO:0007669"/>
    <property type="project" value="TreeGrafter"/>
</dbReference>
<keyword evidence="3 6" id="KW-0812">Transmembrane</keyword>
<keyword evidence="5 6" id="KW-0472">Membrane</keyword>
<comment type="subcellular location">
    <subcellularLocation>
        <location evidence="1">Cell membrane</location>
        <topology evidence="1">Multi-pass membrane protein</topology>
    </subcellularLocation>
</comment>
<reference evidence="7" key="1">
    <citation type="submission" date="2020-05" db="EMBL/GenBank/DDBJ databases">
        <title>Identification of trans-AT polyketide cluster in two marine bacteria, producers of a novel glutaramide-containing polyketide sesbanimide D and analogs.</title>
        <authorList>
            <person name="Kacar D."/>
            <person name="Rodriguez P."/>
            <person name="Canedo L."/>
            <person name="Gonzalez E."/>
            <person name="Galan B."/>
            <person name="De La Calle F."/>
            <person name="Garcia J.L."/>
        </authorList>
    </citation>
    <scope>NUCLEOTIDE SEQUENCE</scope>
    <source>
        <strain evidence="7">PHM038</strain>
    </source>
</reference>
<protein>
    <submittedName>
        <fullName evidence="7">LysE family translocator</fullName>
    </submittedName>
</protein>
<feature type="transmembrane region" description="Helical" evidence="6">
    <location>
        <begin position="113"/>
        <end position="134"/>
    </location>
</feature>
<dbReference type="RefSeq" id="WP_190292483.1">
    <property type="nucleotide sequence ID" value="NZ_JABFCZ010000017.1"/>
</dbReference>
<dbReference type="AlphaFoldDB" id="A0A926P0S9"/>
<dbReference type="InterPro" id="IPR001123">
    <property type="entry name" value="LeuE-type"/>
</dbReference>
<name>A0A926P0S9_9HYPH</name>
<proteinExistence type="predicted"/>
<keyword evidence="4 6" id="KW-1133">Transmembrane helix</keyword>
<accession>A0A926P0S9</accession>
<sequence>MPAFETLMAFAAATLLFAYFPGPALLYTAAQTLSRGRAAGFWAAFGIHIGCYVHVIAATLGLSAVFAVVPTLYAGLKLAGGAYLVWLGIQMIRTRTTAGPTPQLPARSRRRAFFDSVIVEILNPKAAVFFIAFLPQFVDVNAGLPVWAQFLILGTIVNLSFSSADVFTVLFASQVQKQLRKSSRWQDVSRWISGSILVALGFKLAMERG</sequence>
<evidence type="ECO:0000256" key="1">
    <source>
        <dbReference type="ARBA" id="ARBA00004651"/>
    </source>
</evidence>
<dbReference type="PIRSF" id="PIRSF006324">
    <property type="entry name" value="LeuE"/>
    <property type="match status" value="1"/>
</dbReference>
<gene>
    <name evidence="7" type="ORF">HK439_15760</name>
</gene>
<dbReference type="EMBL" id="JABFCZ010000017">
    <property type="protein sequence ID" value="MBD1547725.1"/>
    <property type="molecule type" value="Genomic_DNA"/>
</dbReference>
<evidence type="ECO:0000256" key="3">
    <source>
        <dbReference type="ARBA" id="ARBA00022692"/>
    </source>
</evidence>
<keyword evidence="2" id="KW-1003">Cell membrane</keyword>
<dbReference type="Pfam" id="PF01810">
    <property type="entry name" value="LysE"/>
    <property type="match status" value="1"/>
</dbReference>
<feature type="transmembrane region" description="Helical" evidence="6">
    <location>
        <begin position="6"/>
        <end position="27"/>
    </location>
</feature>
<feature type="transmembrane region" description="Helical" evidence="6">
    <location>
        <begin position="146"/>
        <end position="167"/>
    </location>
</feature>
<dbReference type="PANTHER" id="PTHR30086">
    <property type="entry name" value="ARGININE EXPORTER PROTEIN ARGO"/>
    <property type="match status" value="1"/>
</dbReference>
<dbReference type="PANTHER" id="PTHR30086:SF20">
    <property type="entry name" value="ARGININE EXPORTER PROTEIN ARGO-RELATED"/>
    <property type="match status" value="1"/>
</dbReference>
<dbReference type="GO" id="GO:0005886">
    <property type="term" value="C:plasma membrane"/>
    <property type="evidence" value="ECO:0007669"/>
    <property type="project" value="UniProtKB-SubCell"/>
</dbReference>
<organism evidence="7 8">
    <name type="scientific">Roseibium aggregatum</name>
    <dbReference type="NCBI Taxonomy" id="187304"/>
    <lineage>
        <taxon>Bacteria</taxon>
        <taxon>Pseudomonadati</taxon>
        <taxon>Pseudomonadota</taxon>
        <taxon>Alphaproteobacteria</taxon>
        <taxon>Hyphomicrobiales</taxon>
        <taxon>Stappiaceae</taxon>
        <taxon>Roseibium</taxon>
    </lineage>
</organism>
<evidence type="ECO:0000256" key="2">
    <source>
        <dbReference type="ARBA" id="ARBA00022475"/>
    </source>
</evidence>
<feature type="transmembrane region" description="Helical" evidence="6">
    <location>
        <begin position="72"/>
        <end position="92"/>
    </location>
</feature>
<feature type="transmembrane region" description="Helical" evidence="6">
    <location>
        <begin position="39"/>
        <end position="66"/>
    </location>
</feature>
<evidence type="ECO:0000256" key="6">
    <source>
        <dbReference type="SAM" id="Phobius"/>
    </source>
</evidence>
<evidence type="ECO:0000256" key="4">
    <source>
        <dbReference type="ARBA" id="ARBA00022989"/>
    </source>
</evidence>
<evidence type="ECO:0000313" key="7">
    <source>
        <dbReference type="EMBL" id="MBD1547725.1"/>
    </source>
</evidence>